<accession>A0ABX5B8J6</accession>
<keyword evidence="2" id="KW-1185">Reference proteome</keyword>
<gene>
    <name evidence="1" type="ORF">DJ52_02035</name>
</gene>
<comment type="caution">
    <text evidence="1">The sequence shown here is derived from an EMBL/GenBank/DDBJ whole genome shotgun (WGS) entry which is preliminary data.</text>
</comment>
<reference evidence="1 2" key="1">
    <citation type="submission" date="2014-04" db="EMBL/GenBank/DDBJ databases">
        <title>Whole genome sequence of 'Brachyspira hampsonii' D13-03603F2.</title>
        <authorList>
            <person name="Patterson A.H."/>
            <person name="Chaban B."/>
            <person name="Fernando C."/>
            <person name="Harding J.C."/>
            <person name="Hill J.E."/>
        </authorList>
    </citation>
    <scope>NUCLEOTIDE SEQUENCE [LARGE SCALE GENOMIC DNA]</scope>
    <source>
        <strain evidence="1 2">D13-03603F2</strain>
    </source>
</reference>
<protein>
    <submittedName>
        <fullName evidence="1">Uncharacterized protein</fullName>
    </submittedName>
</protein>
<name>A0ABX5B8J6_9SPIR</name>
<evidence type="ECO:0000313" key="2">
    <source>
        <dbReference type="Proteomes" id="UP000238924"/>
    </source>
</evidence>
<proteinExistence type="predicted"/>
<dbReference type="Proteomes" id="UP000238924">
    <property type="component" value="Unassembled WGS sequence"/>
</dbReference>
<organism evidence="1 2">
    <name type="scientific">Brachyspira murdochii</name>
    <dbReference type="NCBI Taxonomy" id="84378"/>
    <lineage>
        <taxon>Bacteria</taxon>
        <taxon>Pseudomonadati</taxon>
        <taxon>Spirochaetota</taxon>
        <taxon>Spirochaetia</taxon>
        <taxon>Brachyspirales</taxon>
        <taxon>Brachyspiraceae</taxon>
        <taxon>Brachyspira</taxon>
    </lineage>
</organism>
<sequence length="186" mass="21419">MGGIFMSKELCGINYEQAIEARAKINGLPNLHLLIGKSNDDGLYRALCLDSGIICISNSSELDENTINYLFEESCILALNQFYRYVKEDKSLLLAGRCSNREYWDIYDELILPVKQKSLVSILEQVQPFEKEVIDNNFNVMDDQYEKGFESLDTGPNNFIILVNMIFLLLKENKIYLKNFYEKEAA</sequence>
<evidence type="ECO:0000313" key="1">
    <source>
        <dbReference type="EMBL" id="PPS22909.1"/>
    </source>
</evidence>
<dbReference type="EMBL" id="JJMJ01000031">
    <property type="protein sequence ID" value="PPS22909.1"/>
    <property type="molecule type" value="Genomic_DNA"/>
</dbReference>